<organism evidence="3 4">
    <name type="scientific">Algoriphagus aquimarinus</name>
    <dbReference type="NCBI Taxonomy" id="237018"/>
    <lineage>
        <taxon>Bacteria</taxon>
        <taxon>Pseudomonadati</taxon>
        <taxon>Bacteroidota</taxon>
        <taxon>Cytophagia</taxon>
        <taxon>Cytophagales</taxon>
        <taxon>Cyclobacteriaceae</taxon>
        <taxon>Algoriphagus</taxon>
    </lineage>
</organism>
<reference evidence="3 4" key="1">
    <citation type="submission" date="2016-10" db="EMBL/GenBank/DDBJ databases">
        <authorList>
            <person name="de Groot N.N."/>
        </authorList>
    </citation>
    <scope>NUCLEOTIDE SEQUENCE [LARGE SCALE GENOMIC DNA]</scope>
    <source>
        <strain evidence="3 4">DSM 23399</strain>
    </source>
</reference>
<feature type="domain" description="ASPIC/UnbV" evidence="2">
    <location>
        <begin position="574"/>
        <end position="639"/>
    </location>
</feature>
<name>A0A1I1C7V7_9BACT</name>
<proteinExistence type="predicted"/>
<evidence type="ECO:0000313" key="3">
    <source>
        <dbReference type="EMBL" id="SFB58497.1"/>
    </source>
</evidence>
<dbReference type="SUPFAM" id="SSF69318">
    <property type="entry name" value="Integrin alpha N-terminal domain"/>
    <property type="match status" value="2"/>
</dbReference>
<dbReference type="Pfam" id="PF13517">
    <property type="entry name" value="FG-GAP_3"/>
    <property type="match status" value="4"/>
</dbReference>
<sequence>MNRIKILKERDVFLTLVLKNFLMVFQKFNQTLSLNPQLTFTNNKPVKSLQVILLGAVFLFAGCQEKSEEATPTLFELVSPDSTQLTFTNQIQETETANILTYQYFYNGGGVAVGDVNNDGLEDLYFTANQGQNKLFLNQGNLKFRDIALATGTTGKDNAWTTGTAIVDINGDGLKDIYVCYSGDLPAKQRRNELFVNQGLDGQGIPFFKEMAADYGLDDSGFSTAAYFSDLDMDGDLDMLLLNHNPRLFNNLNINAFEAMLNTADSMSSTKIYKNENGVFNDRTAESGLTQTGLSYGLGASIADFNGDGFPDIYLGNDYSAPDYLYINQGDGTFANQVKEAIGLTSLYTMGVDAADINRDGKLDLISLDMLPEDNARQKLLFSPENYEHYNLFLKAGLHHQLMRNMLQLNLGDGTFSEIGQLAGISATDWSWAPLFADFDNDGFTDLFVSNGFLKDFTNLDFINYRNEYLQNSKVTATGINELIKKMPATKVGNYGFRNINGIQFENQSESWGLNNPGNSNGAVYADLDQDGDLDLVINNLNEPAQIYKNRTSETNNSNYIQLRLKGLGGNADGVGAKVIVYQNGLLNYQEQQIYKGYQGNVSAIMHFGLGEGKVDSVEVRWKNRKITRIKNPEVNQVLELIEAEAVNEVLEENLKLYKFTQLEQYTISSKAVLPNDFKRQSQLLYTLSQEKISMVFADLKGDGSAEVIISNGSTIYTIPKEYSSSDVIQNNLYSSDSHTITSITALDADGDGDLDLYVAKGGYFDLEKGDVRQQDVLLINDGKGVFIESKMDFGILPSENVIAWDANGDGLEDLFVGSGYVPGRWPESVSSQVWINSGDGTFSPISLENISRVKASQTYDLDQDGLDELIVASEFDRIRILSLIDGKIQDRSEQFLPGGKSGLWSSILIQDLDGDGDPELLAGNWGLNSRLQSDSNNPVRIYYEDFDANGSIDPLMTFPVMGEEFPFFSRDELAAQLYKKKALFPAHEKFSKAKIQDILTPQELEKAKRVEAQTLETKMYTLRTGVFEEVSLPILVQSSPIQAIAALKSDQGFDLLLLGNQENARLKIGRLDANPGWVLHKNSQGIWELVEPNKTGLQLRSNISAVVTIGNLIWIGVPNNGVFKYAY</sequence>
<dbReference type="Proteomes" id="UP000198790">
    <property type="component" value="Unassembled WGS sequence"/>
</dbReference>
<dbReference type="InterPro" id="IPR028994">
    <property type="entry name" value="Integrin_alpha_N"/>
</dbReference>
<evidence type="ECO:0000259" key="2">
    <source>
        <dbReference type="Pfam" id="PF07593"/>
    </source>
</evidence>
<evidence type="ECO:0000313" key="4">
    <source>
        <dbReference type="Proteomes" id="UP000198790"/>
    </source>
</evidence>
<keyword evidence="4" id="KW-1185">Reference proteome</keyword>
<gene>
    <name evidence="3" type="ORF">SAMN04489723_12411</name>
</gene>
<dbReference type="InterPro" id="IPR013517">
    <property type="entry name" value="FG-GAP"/>
</dbReference>
<protein>
    <submittedName>
        <fullName evidence="3">Repeat domain-containing protein</fullName>
    </submittedName>
</protein>
<dbReference type="Pfam" id="PF07593">
    <property type="entry name" value="UnbV_ASPIC"/>
    <property type="match status" value="1"/>
</dbReference>
<keyword evidence="1" id="KW-0732">Signal</keyword>
<dbReference type="Gene3D" id="2.130.10.130">
    <property type="entry name" value="Integrin alpha, N-terminal"/>
    <property type="match status" value="3"/>
</dbReference>
<accession>A0A1I1C7V7</accession>
<dbReference type="InterPro" id="IPR027039">
    <property type="entry name" value="Crtac1"/>
</dbReference>
<dbReference type="PANTHER" id="PTHR16026:SF0">
    <property type="entry name" value="CARTILAGE ACIDIC PROTEIN 1"/>
    <property type="match status" value="1"/>
</dbReference>
<evidence type="ECO:0000256" key="1">
    <source>
        <dbReference type="ARBA" id="ARBA00022729"/>
    </source>
</evidence>
<dbReference type="InterPro" id="IPR011519">
    <property type="entry name" value="UnbV_ASPIC"/>
</dbReference>
<dbReference type="STRING" id="237018.SAMN04489723_12411"/>
<dbReference type="EMBL" id="FOKK01000024">
    <property type="protein sequence ID" value="SFB58497.1"/>
    <property type="molecule type" value="Genomic_DNA"/>
</dbReference>
<dbReference type="PANTHER" id="PTHR16026">
    <property type="entry name" value="CARTILAGE ACIDIC PROTEIN 1"/>
    <property type="match status" value="1"/>
</dbReference>
<dbReference type="AlphaFoldDB" id="A0A1I1C7V7"/>